<dbReference type="eggNOG" id="arCOG00474">
    <property type="taxonomic scope" value="Archaea"/>
</dbReference>
<dbReference type="GO" id="GO:0003723">
    <property type="term" value="F:RNA binding"/>
    <property type="evidence" value="ECO:0007669"/>
    <property type="project" value="UniProtKB-KW"/>
</dbReference>
<proteinExistence type="predicted"/>
<evidence type="ECO:0000313" key="3">
    <source>
        <dbReference type="Proteomes" id="UP000006681"/>
    </source>
</evidence>
<dbReference type="GO" id="GO:0005737">
    <property type="term" value="C:cytoplasm"/>
    <property type="evidence" value="ECO:0007669"/>
    <property type="project" value="TreeGrafter"/>
</dbReference>
<dbReference type="Proteomes" id="UP000006681">
    <property type="component" value="Chromosome"/>
</dbReference>
<keyword evidence="1" id="KW-0694">RNA-binding</keyword>
<dbReference type="STRING" id="572478.Vdis_1141"/>
<evidence type="ECO:0000313" key="2">
    <source>
        <dbReference type="EMBL" id="ADN50529.1"/>
    </source>
</evidence>
<sequence>MMDVKDIKQAIRERIWKLLEERDVALFPRPVYGRIPNFVGADRACELVVTLPEFIKARVVKINPDSPQRRCRELTLINGKLLITPTPRIREGFLMLDPRKIPRQYYGEASTIRGMFRWGVPIKPWDMPRIDLVIIGSVAVNPNNGRRLGKSHGYAEIEWGIASTLGKVSEDTPVITTVHELQLVSDEIPREPFDLPVDVIVTPSRVIRVNRVDPKPRGIYWEFVTNEMLSEIPLLNELKARLNSAGQ</sequence>
<keyword evidence="3" id="KW-1185">Reference proteome</keyword>
<dbReference type="SUPFAM" id="SSF100950">
    <property type="entry name" value="NagB/RpiA/CoA transferase-like"/>
    <property type="match status" value="1"/>
</dbReference>
<dbReference type="PANTHER" id="PTHR13017">
    <property type="entry name" value="5-FORMYLTETRAHYDROFOLATE CYCLO-LIGASE-RELATED"/>
    <property type="match status" value="1"/>
</dbReference>
<dbReference type="FunFam" id="3.40.50.10420:FF:000001">
    <property type="entry name" value="Methenyltetrahydrofolate synthase domain-containing protein"/>
    <property type="match status" value="1"/>
</dbReference>
<dbReference type="EMBL" id="CP002100">
    <property type="protein sequence ID" value="ADN50529.1"/>
    <property type="molecule type" value="Genomic_DNA"/>
</dbReference>
<dbReference type="Gene3D" id="3.40.50.10420">
    <property type="entry name" value="NagB/RpiA/CoA transferase-like"/>
    <property type="match status" value="1"/>
</dbReference>
<reference evidence="2 3" key="1">
    <citation type="journal article" date="2010" name="Stand. Genomic Sci.">
        <title>Complete genome sequence of Vulcanisaeta distributa type strain (IC-017).</title>
        <authorList>
            <person name="Mavromatis K."/>
            <person name="Sikorski J."/>
            <person name="Pabst E."/>
            <person name="Teshima H."/>
            <person name="Lapidus A."/>
            <person name="Lucas S."/>
            <person name="Nolan M."/>
            <person name="Glavina Del Rio T."/>
            <person name="Cheng J.F."/>
            <person name="Bruce D."/>
            <person name="Goodwin L."/>
            <person name="Pitluck S."/>
            <person name="Liolios K."/>
            <person name="Ivanova N."/>
            <person name="Mikhailova N."/>
            <person name="Pati A."/>
            <person name="Chen A."/>
            <person name="Palaniappan K."/>
            <person name="Land M."/>
            <person name="Hauser L."/>
            <person name="Chang Y.J."/>
            <person name="Jeffries C.D."/>
            <person name="Rohde M."/>
            <person name="Spring S."/>
            <person name="Goker M."/>
            <person name="Wirth R."/>
            <person name="Woyke T."/>
            <person name="Bristow J."/>
            <person name="Eisen J.A."/>
            <person name="Markowitz V."/>
            <person name="Hugenholtz P."/>
            <person name="Klenk H.P."/>
            <person name="Kyrpides N.C."/>
        </authorList>
    </citation>
    <scope>NUCLEOTIDE SEQUENCE [LARGE SCALE GENOMIC DNA]</scope>
    <source>
        <strain evidence="3">DSM 14429 / JCM 11212 / NBRC 100878 / IC-017</strain>
    </source>
</reference>
<dbReference type="AlphaFoldDB" id="E1QQV9"/>
<accession>E1QQV9</accession>
<dbReference type="HOGENOM" id="CLU_031500_2_0_2"/>
<dbReference type="PANTHER" id="PTHR13017:SF0">
    <property type="entry name" value="METHENYLTETRAHYDROFOLATE SYNTHASE DOMAIN-CONTAINING PROTEIN"/>
    <property type="match status" value="1"/>
</dbReference>
<dbReference type="Pfam" id="PF01812">
    <property type="entry name" value="5-FTHF_cyc-lig"/>
    <property type="match status" value="1"/>
</dbReference>
<name>E1QQV9_VULDI</name>
<dbReference type="InterPro" id="IPR024185">
    <property type="entry name" value="FTHF_cligase-like_sf"/>
</dbReference>
<keyword evidence="2" id="KW-0436">Ligase</keyword>
<dbReference type="InterPro" id="IPR002698">
    <property type="entry name" value="FTHF_cligase"/>
</dbReference>
<dbReference type="KEGG" id="vdi:Vdis_1141"/>
<protein>
    <submittedName>
        <fullName evidence="2">5-formyltetrahydrofolate cyclo-ligase</fullName>
    </submittedName>
</protein>
<dbReference type="InterPro" id="IPR037171">
    <property type="entry name" value="NagB/RpiA_transferase-like"/>
</dbReference>
<evidence type="ECO:0000256" key="1">
    <source>
        <dbReference type="ARBA" id="ARBA00022884"/>
    </source>
</evidence>
<reference evidence="3" key="2">
    <citation type="journal article" date="2010" name="Stand. Genomic Sci.">
        <title>Complete genome sequence of Vulcanisaeta distributa type strain (IC-017T).</title>
        <authorList>
            <person name="Mavromatis K."/>
            <person name="Sikorski J."/>
            <person name="Pabst E."/>
            <person name="Teshima H."/>
            <person name="Lapidus A."/>
            <person name="Lucas S."/>
            <person name="Nolan M."/>
            <person name="Glavina Del Rio T."/>
            <person name="Cheng J."/>
            <person name="Bruce D."/>
            <person name="Goodwin L."/>
            <person name="Pitluck S."/>
            <person name="Liolios K."/>
            <person name="Ivanova N."/>
            <person name="Mikhailova N."/>
            <person name="Pati A."/>
            <person name="Chen A."/>
            <person name="Palaniappan K."/>
            <person name="Land M."/>
            <person name="Hauser L."/>
            <person name="Chang Y."/>
            <person name="Jeffries C."/>
            <person name="Rohde M."/>
            <person name="Spring S."/>
            <person name="Goker M."/>
            <person name="Wirth R."/>
            <person name="Woyke T."/>
            <person name="Bristow J."/>
            <person name="Eisen J."/>
            <person name="Markowitz V."/>
            <person name="Hugenholtz P."/>
            <person name="Klenk H."/>
            <person name="Kyrpides N."/>
        </authorList>
    </citation>
    <scope>NUCLEOTIDE SEQUENCE [LARGE SCALE GENOMIC DNA]</scope>
    <source>
        <strain evidence="3">DSM 14429 / JCM 11212 / NBRC 100878 / IC-017</strain>
    </source>
</reference>
<organism evidence="2 3">
    <name type="scientific">Vulcanisaeta distributa (strain DSM 14429 / JCM 11212 / NBRC 100878 / IC-017)</name>
    <dbReference type="NCBI Taxonomy" id="572478"/>
    <lineage>
        <taxon>Archaea</taxon>
        <taxon>Thermoproteota</taxon>
        <taxon>Thermoprotei</taxon>
        <taxon>Thermoproteales</taxon>
        <taxon>Thermoproteaceae</taxon>
        <taxon>Vulcanisaeta</taxon>
    </lineage>
</organism>
<gene>
    <name evidence="2" type="ordered locus">Vdis_1141</name>
</gene>
<dbReference type="GO" id="GO:0016874">
    <property type="term" value="F:ligase activity"/>
    <property type="evidence" value="ECO:0007669"/>
    <property type="project" value="UniProtKB-KW"/>
</dbReference>